<dbReference type="EMBL" id="FOIM01000034">
    <property type="protein sequence ID" value="SEU12833.1"/>
    <property type="molecule type" value="Genomic_DNA"/>
</dbReference>
<sequence>MSGRRGSGSGPFLMEMILVSGFFIICAALCVTVFVKADSTSRRARDINQAVLAAETLAEEIKAGQVETLGDGLPMPDRDFSGFLAQWENDGQRARRELISQAEDFHSYAPVWDEDWNRYPDAGALAAAGKETAYAAQVLCGTVDHMQMTQIVIMRYGARDKGTVLYALNADQYIKPYREKAGFDRWRGNRAEEK</sequence>
<dbReference type="STRING" id="460384.SAMN05216313_13425"/>
<accession>A0A1I0JR42</accession>
<dbReference type="Proteomes" id="UP000198508">
    <property type="component" value="Unassembled WGS sequence"/>
</dbReference>
<reference evidence="3" key="1">
    <citation type="submission" date="2016-10" db="EMBL/GenBank/DDBJ databases">
        <authorList>
            <person name="Varghese N."/>
            <person name="Submissions S."/>
        </authorList>
    </citation>
    <scope>NUCLEOTIDE SEQUENCE [LARGE SCALE GENOMIC DNA]</scope>
    <source>
        <strain evidence="3">NLAE-zl-G277</strain>
    </source>
</reference>
<evidence type="ECO:0000313" key="3">
    <source>
        <dbReference type="Proteomes" id="UP000198508"/>
    </source>
</evidence>
<protein>
    <submittedName>
        <fullName evidence="2">Uncharacterized protein</fullName>
    </submittedName>
</protein>
<organism evidence="2 3">
    <name type="scientific">Enterocloster lavalensis</name>
    <dbReference type="NCBI Taxonomy" id="460384"/>
    <lineage>
        <taxon>Bacteria</taxon>
        <taxon>Bacillati</taxon>
        <taxon>Bacillota</taxon>
        <taxon>Clostridia</taxon>
        <taxon>Lachnospirales</taxon>
        <taxon>Lachnospiraceae</taxon>
        <taxon>Enterocloster</taxon>
    </lineage>
</organism>
<dbReference type="AlphaFoldDB" id="A0A1I0JR42"/>
<keyword evidence="1" id="KW-0812">Transmembrane</keyword>
<gene>
    <name evidence="2" type="ORF">SAMN05216313_13425</name>
</gene>
<proteinExistence type="predicted"/>
<evidence type="ECO:0000256" key="1">
    <source>
        <dbReference type="SAM" id="Phobius"/>
    </source>
</evidence>
<evidence type="ECO:0000313" key="2">
    <source>
        <dbReference type="EMBL" id="SEU12833.1"/>
    </source>
</evidence>
<feature type="transmembrane region" description="Helical" evidence="1">
    <location>
        <begin position="12"/>
        <end position="35"/>
    </location>
</feature>
<dbReference type="RefSeq" id="WP_207648779.1">
    <property type="nucleotide sequence ID" value="NZ_DAINWJ010000134.1"/>
</dbReference>
<keyword evidence="3" id="KW-1185">Reference proteome</keyword>
<keyword evidence="1" id="KW-0472">Membrane</keyword>
<name>A0A1I0JR42_9FIRM</name>
<keyword evidence="1" id="KW-1133">Transmembrane helix</keyword>